<dbReference type="AlphaFoldDB" id="A0A0P6XRW3"/>
<protein>
    <submittedName>
        <fullName evidence="2">Uncharacterized protein</fullName>
    </submittedName>
</protein>
<evidence type="ECO:0000256" key="1">
    <source>
        <dbReference type="SAM" id="Phobius"/>
    </source>
</evidence>
<organism evidence="2 3">
    <name type="scientific">Bellilinea caldifistulae</name>
    <dbReference type="NCBI Taxonomy" id="360411"/>
    <lineage>
        <taxon>Bacteria</taxon>
        <taxon>Bacillati</taxon>
        <taxon>Chloroflexota</taxon>
        <taxon>Anaerolineae</taxon>
        <taxon>Anaerolineales</taxon>
        <taxon>Anaerolineaceae</taxon>
        <taxon>Bellilinea</taxon>
    </lineage>
</organism>
<dbReference type="RefSeq" id="WP_061913190.1">
    <property type="nucleotide sequence ID" value="NZ_DF967971.1"/>
</dbReference>
<accession>A0A0P6XRW3</accession>
<evidence type="ECO:0000313" key="3">
    <source>
        <dbReference type="Proteomes" id="UP000050514"/>
    </source>
</evidence>
<evidence type="ECO:0000313" key="2">
    <source>
        <dbReference type="EMBL" id="KPL75201.1"/>
    </source>
</evidence>
<keyword evidence="1" id="KW-0812">Transmembrane</keyword>
<sequence length="59" mass="6478">MNNQTNHRQKRLYLSLLALAVLILTPFGLYFALQSGADRLAAVLFAVLSSGILLVMWSG</sequence>
<name>A0A0P6XRW3_9CHLR</name>
<feature type="transmembrane region" description="Helical" evidence="1">
    <location>
        <begin position="39"/>
        <end position="57"/>
    </location>
</feature>
<reference evidence="2 3" key="1">
    <citation type="submission" date="2015-07" db="EMBL/GenBank/DDBJ databases">
        <title>Draft genome of Bellilinea caldifistulae DSM 17877.</title>
        <authorList>
            <person name="Hemp J."/>
            <person name="Ward L.M."/>
            <person name="Pace L.A."/>
            <person name="Fischer W.W."/>
        </authorList>
    </citation>
    <scope>NUCLEOTIDE SEQUENCE [LARGE SCALE GENOMIC DNA]</scope>
    <source>
        <strain evidence="2 3">GOMI-1</strain>
    </source>
</reference>
<dbReference type="Proteomes" id="UP000050514">
    <property type="component" value="Unassembled WGS sequence"/>
</dbReference>
<proteinExistence type="predicted"/>
<keyword evidence="1" id="KW-1133">Transmembrane helix</keyword>
<keyword evidence="1" id="KW-0472">Membrane</keyword>
<keyword evidence="3" id="KW-1185">Reference proteome</keyword>
<gene>
    <name evidence="2" type="ORF">AC812_09535</name>
</gene>
<comment type="caution">
    <text evidence="2">The sequence shown here is derived from an EMBL/GenBank/DDBJ whole genome shotgun (WGS) entry which is preliminary data.</text>
</comment>
<feature type="transmembrane region" description="Helical" evidence="1">
    <location>
        <begin position="12"/>
        <end position="33"/>
    </location>
</feature>
<dbReference type="EMBL" id="LGHJ01000015">
    <property type="protein sequence ID" value="KPL75201.1"/>
    <property type="molecule type" value="Genomic_DNA"/>
</dbReference>